<dbReference type="InterPro" id="IPR031778">
    <property type="entry name" value="Sortilin_N"/>
</dbReference>
<dbReference type="Proteomes" id="UP000472275">
    <property type="component" value="Chromosome 24"/>
</dbReference>
<dbReference type="InterPro" id="IPR031777">
    <property type="entry name" value="Sortilin_C"/>
</dbReference>
<dbReference type="GO" id="GO:0090160">
    <property type="term" value="P:Golgi to lysosome transport"/>
    <property type="evidence" value="ECO:0007669"/>
    <property type="project" value="Ensembl"/>
</dbReference>
<feature type="region of interest" description="Disordered" evidence="5">
    <location>
        <begin position="1"/>
        <end position="42"/>
    </location>
</feature>
<dbReference type="GO" id="GO:0030379">
    <property type="term" value="F:neurotensin receptor activity, non-G protein-coupled"/>
    <property type="evidence" value="ECO:0007669"/>
    <property type="project" value="Ensembl"/>
</dbReference>
<dbReference type="GO" id="GO:0099558">
    <property type="term" value="P:maintenance of synapse structure"/>
    <property type="evidence" value="ECO:0007669"/>
    <property type="project" value="Ensembl"/>
</dbReference>
<dbReference type="GO" id="GO:0048227">
    <property type="term" value="P:plasma membrane to endosome transport"/>
    <property type="evidence" value="ECO:0007669"/>
    <property type="project" value="Ensembl"/>
</dbReference>
<dbReference type="SMART" id="SM00602">
    <property type="entry name" value="VPS10"/>
    <property type="match status" value="1"/>
</dbReference>
<organism evidence="8 9">
    <name type="scientific">Aquila chrysaetos chrysaetos</name>
    <dbReference type="NCBI Taxonomy" id="223781"/>
    <lineage>
        <taxon>Eukaryota</taxon>
        <taxon>Metazoa</taxon>
        <taxon>Chordata</taxon>
        <taxon>Craniata</taxon>
        <taxon>Vertebrata</taxon>
        <taxon>Euteleostomi</taxon>
        <taxon>Archelosauria</taxon>
        <taxon>Archosauria</taxon>
        <taxon>Dinosauria</taxon>
        <taxon>Saurischia</taxon>
        <taxon>Theropoda</taxon>
        <taxon>Coelurosauria</taxon>
        <taxon>Aves</taxon>
        <taxon>Neognathae</taxon>
        <taxon>Neoaves</taxon>
        <taxon>Telluraves</taxon>
        <taxon>Accipitrimorphae</taxon>
        <taxon>Accipitriformes</taxon>
        <taxon>Accipitridae</taxon>
        <taxon>Accipitrinae</taxon>
        <taxon>Aquila</taxon>
    </lineage>
</organism>
<evidence type="ECO:0000256" key="6">
    <source>
        <dbReference type="SAM" id="Phobius"/>
    </source>
</evidence>
<dbReference type="GO" id="GO:0031965">
    <property type="term" value="C:nuclear membrane"/>
    <property type="evidence" value="ECO:0007669"/>
    <property type="project" value="UniProtKB-SubCell"/>
</dbReference>
<dbReference type="GO" id="GO:0010008">
    <property type="term" value="C:endosome membrane"/>
    <property type="evidence" value="ECO:0007669"/>
    <property type="project" value="UniProtKB-SubCell"/>
</dbReference>
<name>A0A663EL41_AQUCH</name>
<keyword evidence="2" id="KW-0677">Repeat</keyword>
<dbReference type="GO" id="GO:1905394">
    <property type="term" value="F:retromer complex binding"/>
    <property type="evidence" value="ECO:0007669"/>
    <property type="project" value="Ensembl"/>
</dbReference>
<dbReference type="PANTHER" id="PTHR12106">
    <property type="entry name" value="SORTILIN RELATED"/>
    <property type="match status" value="1"/>
</dbReference>
<dbReference type="GeneTree" id="ENSGT01030000234563"/>
<dbReference type="GO" id="GO:0007218">
    <property type="term" value="P:neuropeptide signaling pathway"/>
    <property type="evidence" value="ECO:0007669"/>
    <property type="project" value="Ensembl"/>
</dbReference>
<dbReference type="GO" id="GO:0150053">
    <property type="term" value="C:cerebellar climbing fiber to Purkinje cell synapse"/>
    <property type="evidence" value="ECO:0007669"/>
    <property type="project" value="Ensembl"/>
</dbReference>
<dbReference type="GO" id="GO:0010468">
    <property type="term" value="P:regulation of gene expression"/>
    <property type="evidence" value="ECO:0007669"/>
    <property type="project" value="Ensembl"/>
</dbReference>
<dbReference type="InterPro" id="IPR015943">
    <property type="entry name" value="WD40/YVTN_repeat-like_dom_sf"/>
</dbReference>
<dbReference type="Gene3D" id="3.30.60.270">
    <property type="match status" value="1"/>
</dbReference>
<dbReference type="GO" id="GO:0009986">
    <property type="term" value="C:cell surface"/>
    <property type="evidence" value="ECO:0007669"/>
    <property type="project" value="Ensembl"/>
</dbReference>
<keyword evidence="4" id="KW-0325">Glycoprotein</keyword>
<evidence type="ECO:0000256" key="4">
    <source>
        <dbReference type="ARBA" id="ARBA00023180"/>
    </source>
</evidence>
<evidence type="ECO:0000256" key="2">
    <source>
        <dbReference type="ARBA" id="ARBA00022737"/>
    </source>
</evidence>
<feature type="region of interest" description="Disordered" evidence="5">
    <location>
        <begin position="869"/>
        <end position="894"/>
    </location>
</feature>
<evidence type="ECO:0000313" key="9">
    <source>
        <dbReference type="Proteomes" id="UP000472275"/>
    </source>
</evidence>
<dbReference type="GO" id="GO:0001503">
    <property type="term" value="P:ossification"/>
    <property type="evidence" value="ECO:0007669"/>
    <property type="project" value="UniProtKB-KW"/>
</dbReference>
<dbReference type="GO" id="GO:0005886">
    <property type="term" value="C:plasma membrane"/>
    <property type="evidence" value="ECO:0007669"/>
    <property type="project" value="UniProtKB-SubCell"/>
</dbReference>
<dbReference type="GO" id="GO:0045599">
    <property type="term" value="P:negative regulation of fat cell differentiation"/>
    <property type="evidence" value="ECO:0007669"/>
    <property type="project" value="Ensembl"/>
</dbReference>
<evidence type="ECO:0000259" key="7">
    <source>
        <dbReference type="SMART" id="SM00602"/>
    </source>
</evidence>
<dbReference type="GO" id="GO:0016050">
    <property type="term" value="P:vesicle organization"/>
    <property type="evidence" value="ECO:0007669"/>
    <property type="project" value="Ensembl"/>
</dbReference>
<sequence length="894" mass="97270">MPPAPSPGPPRVSPTAPTPLPAPVRPLQSKPGSPSATEGVSGLQAAAWHPACSGKGERGLWEPFLASGGGVPARQWRGAQWGLSGAEGTLPHPCACHLPGWAAGEGAGTLVSPGRGWPWGVLQPCLAEEGGVWCSSPPPRCVFDDLSGSVSLSWVGDSTGVILVLTTFQVPLVIMSFGQSKLYRSEDYGKTFKDITSLINNTFIRTEFGMAIGPENSGKVILTGDVSGGSRGGRIFRSSDFAKNFVQTDLPFHPLVQITYHPQNSNCLLALSTENGLWVSRDFGETWEEIHKAVCLAKWGANDTIFFTTYLNNSCKADLGLLELKKTSDFGKAFKVIGTKIYSFGLGGRFLFASVMTEKGTTRRIHVSLDQGETWNMAQLPSVGHEQFYSILAANDDLVFMHVDEPGDTGFGTIYTSDDRGIVYSKSLERHLYTTTGGETDFTNVTSLRGIYITSVLSEDNSIQSVITFDRGGEWVPLRKPKNTTCDSTARSKEECSLHIHASYSISQKLNVPMAPLSEPNAVGIVIAHGSVGGAISVMSPDVYISDDGGYTWARMLEGPHHYAILDSGGLIVAIEHTSQPVNIIEFSTDEGQCWYRYAFSKDPIFFTGLASEPGARSMNVSIWGFRGSFLSRKWVSYTIDFSELLSRTCEDKDYTIWLAHSSNPSIPSDGCILGYKEQYRRLRKSSVCQNGRDYMVTKQPTVCPCTLEDFLCDFGYYRPENQSICVEQPELKGHDLEFCLYGRRELLKTSGYRKIPGDKCLGGESPSRQETDMKKKCTSNFLNPSQLDKLGCWLCLGGDVAPSSGRFLLSLQAASTSSTPIILAVVAVLLITAMAGVLLVKKYVCGGRFLVHRYSVLRQHAEANGVEGMDALDSGTPASKGGYHDDSDEDLLE</sequence>
<dbReference type="GO" id="GO:0008625">
    <property type="term" value="P:extrinsic apoptotic signaling pathway via death domain receptors"/>
    <property type="evidence" value="ECO:0007669"/>
    <property type="project" value="Ensembl"/>
</dbReference>
<dbReference type="GO" id="GO:0019899">
    <property type="term" value="F:enzyme binding"/>
    <property type="evidence" value="ECO:0007669"/>
    <property type="project" value="Ensembl"/>
</dbReference>
<feature type="compositionally biased region" description="Pro residues" evidence="5">
    <location>
        <begin position="1"/>
        <end position="24"/>
    </location>
</feature>
<dbReference type="SUPFAM" id="SSF110296">
    <property type="entry name" value="Oligoxyloglucan reducing end-specific cellobiohydrolase"/>
    <property type="match status" value="1"/>
</dbReference>
<dbReference type="GO" id="GO:0005905">
    <property type="term" value="C:clathrin-coated pit"/>
    <property type="evidence" value="ECO:0007669"/>
    <property type="project" value="Ensembl"/>
</dbReference>
<keyword evidence="9" id="KW-1185">Reference proteome</keyword>
<dbReference type="GO" id="GO:0005765">
    <property type="term" value="C:lysosomal membrane"/>
    <property type="evidence" value="ECO:0007669"/>
    <property type="project" value="UniProtKB-SubCell"/>
</dbReference>
<dbReference type="Gene3D" id="2.10.70.80">
    <property type="match status" value="1"/>
</dbReference>
<dbReference type="GO" id="GO:0006622">
    <property type="term" value="P:protein targeting to lysosome"/>
    <property type="evidence" value="ECO:0007669"/>
    <property type="project" value="Ensembl"/>
</dbReference>
<dbReference type="GO" id="GO:0014902">
    <property type="term" value="P:myotube differentiation"/>
    <property type="evidence" value="ECO:0007669"/>
    <property type="project" value="Ensembl"/>
</dbReference>
<dbReference type="GO" id="GO:0048471">
    <property type="term" value="C:perinuclear region of cytoplasm"/>
    <property type="evidence" value="ECO:0007669"/>
    <property type="project" value="Ensembl"/>
</dbReference>
<keyword evidence="6" id="KW-0812">Transmembrane</keyword>
<evidence type="ECO:0000256" key="1">
    <source>
        <dbReference type="ARBA" id="ARBA00004370"/>
    </source>
</evidence>
<dbReference type="GO" id="GO:0030140">
    <property type="term" value="C:trans-Golgi network transport vesicle"/>
    <property type="evidence" value="ECO:0007669"/>
    <property type="project" value="Ensembl"/>
</dbReference>
<proteinExistence type="predicted"/>
<dbReference type="GO" id="GO:0048406">
    <property type="term" value="F:nerve growth factor binding"/>
    <property type="evidence" value="ECO:0007669"/>
    <property type="project" value="Ensembl"/>
</dbReference>
<dbReference type="GO" id="GO:0032509">
    <property type="term" value="P:endosome transport via multivesicular body sorting pathway"/>
    <property type="evidence" value="ECO:0007669"/>
    <property type="project" value="Ensembl"/>
</dbReference>
<dbReference type="AlphaFoldDB" id="A0A663EL41"/>
<dbReference type="GO" id="GO:0048011">
    <property type="term" value="P:neurotrophin TRK receptor signaling pathway"/>
    <property type="evidence" value="ECO:0007669"/>
    <property type="project" value="Ensembl"/>
</dbReference>
<protein>
    <submittedName>
        <fullName evidence="8">Sortilin 1</fullName>
    </submittedName>
</protein>
<keyword evidence="3 6" id="KW-0472">Membrane</keyword>
<dbReference type="Ensembl" id="ENSACCT00020013589.1">
    <property type="protein sequence ID" value="ENSACCP00020012995.1"/>
    <property type="gene ID" value="ENSACCG00020008892.1"/>
</dbReference>
<dbReference type="GO" id="GO:0005829">
    <property type="term" value="C:cytosol"/>
    <property type="evidence" value="ECO:0007669"/>
    <property type="project" value="Ensembl"/>
</dbReference>
<reference evidence="8" key="2">
    <citation type="submission" date="2025-09" db="UniProtKB">
        <authorList>
            <consortium name="Ensembl"/>
        </authorList>
    </citation>
    <scope>IDENTIFICATION</scope>
</reference>
<dbReference type="Pfam" id="PF15902">
    <property type="entry name" value="Sortilin-Vps10"/>
    <property type="match status" value="1"/>
</dbReference>
<dbReference type="InterPro" id="IPR006581">
    <property type="entry name" value="VPS10"/>
</dbReference>
<dbReference type="GO" id="GO:0005789">
    <property type="term" value="C:endoplasmic reticulum membrane"/>
    <property type="evidence" value="ECO:0007669"/>
    <property type="project" value="UniProtKB-SubCell"/>
</dbReference>
<dbReference type="GO" id="GO:0008333">
    <property type="term" value="P:endosome to lysosome transport"/>
    <property type="evidence" value="ECO:0007669"/>
    <property type="project" value="Ensembl"/>
</dbReference>
<dbReference type="PANTHER" id="PTHR12106:SF23">
    <property type="entry name" value="SORTILIN"/>
    <property type="match status" value="1"/>
</dbReference>
<dbReference type="Gene3D" id="2.130.10.10">
    <property type="entry name" value="YVTN repeat-like/Quinoprotein amine dehydrogenase"/>
    <property type="match status" value="1"/>
</dbReference>
<evidence type="ECO:0000256" key="3">
    <source>
        <dbReference type="ARBA" id="ARBA00023136"/>
    </source>
</evidence>
<dbReference type="GO" id="GO:0006897">
    <property type="term" value="P:endocytosis"/>
    <property type="evidence" value="ECO:0007669"/>
    <property type="project" value="UniProtKB-KW"/>
</dbReference>
<evidence type="ECO:0000313" key="8">
    <source>
        <dbReference type="Ensembl" id="ENSACCP00020012995.1"/>
    </source>
</evidence>
<dbReference type="InterPro" id="IPR050310">
    <property type="entry name" value="VPS10-sortilin"/>
</dbReference>
<accession>A0A663EL41</accession>
<gene>
    <name evidence="8" type="primary">SORT1</name>
</gene>
<dbReference type="InParanoid" id="A0A663EL41"/>
<comment type="subcellular location">
    <subcellularLocation>
        <location evidence="1">Membrane</location>
    </subcellularLocation>
</comment>
<feature type="transmembrane region" description="Helical" evidence="6">
    <location>
        <begin position="822"/>
        <end position="841"/>
    </location>
</feature>
<dbReference type="GO" id="GO:0046323">
    <property type="term" value="P:D-glucose import"/>
    <property type="evidence" value="ECO:0007669"/>
    <property type="project" value="Ensembl"/>
</dbReference>
<dbReference type="GO" id="GO:0010465">
    <property type="term" value="F:nerve growth factor receptor activity"/>
    <property type="evidence" value="ECO:0007669"/>
    <property type="project" value="Ensembl"/>
</dbReference>
<dbReference type="CDD" id="cd15482">
    <property type="entry name" value="Sialidase_non-viral"/>
    <property type="match status" value="1"/>
</dbReference>
<evidence type="ECO:0000256" key="5">
    <source>
        <dbReference type="SAM" id="MobiDB-lite"/>
    </source>
</evidence>
<dbReference type="GO" id="GO:0032868">
    <property type="term" value="P:response to insulin"/>
    <property type="evidence" value="ECO:0007669"/>
    <property type="project" value="Ensembl"/>
</dbReference>
<keyword evidence="6" id="KW-1133">Transmembrane helix</keyword>
<reference evidence="8" key="1">
    <citation type="submission" date="2025-08" db="UniProtKB">
        <authorList>
            <consortium name="Ensembl"/>
        </authorList>
    </citation>
    <scope>IDENTIFICATION</scope>
</reference>
<dbReference type="GO" id="GO:0032580">
    <property type="term" value="C:Golgi cisterna membrane"/>
    <property type="evidence" value="ECO:0007669"/>
    <property type="project" value="UniProtKB-SubCell"/>
</dbReference>
<dbReference type="GO" id="GO:0005769">
    <property type="term" value="C:early endosome"/>
    <property type="evidence" value="ECO:0007669"/>
    <property type="project" value="Ensembl"/>
</dbReference>
<dbReference type="GO" id="GO:0006895">
    <property type="term" value="P:Golgi to endosome transport"/>
    <property type="evidence" value="ECO:0007669"/>
    <property type="project" value="Ensembl"/>
</dbReference>
<dbReference type="Pfam" id="PF15901">
    <property type="entry name" value="Sortilin_C"/>
    <property type="match status" value="1"/>
</dbReference>
<feature type="domain" description="VPS10" evidence="7">
    <location>
        <begin position="171"/>
        <end position="783"/>
    </location>
</feature>